<dbReference type="OrthoDB" id="2289140at2759"/>
<evidence type="ECO:0000256" key="1">
    <source>
        <dbReference type="SAM" id="MobiDB-lite"/>
    </source>
</evidence>
<evidence type="ECO:0000313" key="2">
    <source>
        <dbReference type="EMBL" id="SAM07347.1"/>
    </source>
</evidence>
<dbReference type="EMBL" id="LT554740">
    <property type="protein sequence ID" value="SAM07347.1"/>
    <property type="molecule type" value="Genomic_DNA"/>
</dbReference>
<evidence type="ECO:0000313" key="3">
    <source>
        <dbReference type="Proteomes" id="UP000078561"/>
    </source>
</evidence>
<dbReference type="AlphaFoldDB" id="A0A168RSX9"/>
<name>A0A168RSX9_ABSGL</name>
<protein>
    <submittedName>
        <fullName evidence="2">Uncharacterized protein</fullName>
    </submittedName>
</protein>
<accession>A0A168RSX9</accession>
<gene>
    <name evidence="2" type="primary">ABSGL_12988.1 scaffold 13554</name>
</gene>
<organism evidence="2">
    <name type="scientific">Absidia glauca</name>
    <name type="common">Pin mould</name>
    <dbReference type="NCBI Taxonomy" id="4829"/>
    <lineage>
        <taxon>Eukaryota</taxon>
        <taxon>Fungi</taxon>
        <taxon>Fungi incertae sedis</taxon>
        <taxon>Mucoromycota</taxon>
        <taxon>Mucoromycotina</taxon>
        <taxon>Mucoromycetes</taxon>
        <taxon>Mucorales</taxon>
        <taxon>Cunninghamellaceae</taxon>
        <taxon>Absidia</taxon>
    </lineage>
</organism>
<dbReference type="Proteomes" id="UP000078561">
    <property type="component" value="Unassembled WGS sequence"/>
</dbReference>
<feature type="compositionally biased region" description="Basic and acidic residues" evidence="1">
    <location>
        <begin position="54"/>
        <end position="65"/>
    </location>
</feature>
<reference evidence="2" key="1">
    <citation type="submission" date="2016-04" db="EMBL/GenBank/DDBJ databases">
        <authorList>
            <person name="Evans L.H."/>
            <person name="Alamgir A."/>
            <person name="Owens N."/>
            <person name="Weber N.D."/>
            <person name="Virtaneva K."/>
            <person name="Barbian K."/>
            <person name="Babar A."/>
            <person name="Rosenke K."/>
        </authorList>
    </citation>
    <scope>NUCLEOTIDE SEQUENCE [LARGE SCALE GENOMIC DNA]</scope>
    <source>
        <strain evidence="2">CBS 101.48</strain>
    </source>
</reference>
<keyword evidence="3" id="KW-1185">Reference proteome</keyword>
<feature type="region of interest" description="Disordered" evidence="1">
    <location>
        <begin position="1"/>
        <end position="97"/>
    </location>
</feature>
<dbReference type="InParanoid" id="A0A168RSX9"/>
<proteinExistence type="predicted"/>
<sequence>MFSKIVDTLRNTNNTNNNNTNNTTGPRYRSVPDITVDRRSSIDDDQGVHPSTKPRQDESMTRSSHEGAAATDIQGTPPIGIKPGETTLTTDPVYMDGRRRSSLFGYSRNAADDYMQKDLLSSSWS</sequence>
<feature type="compositionally biased region" description="Low complexity" evidence="1">
    <location>
        <begin position="11"/>
        <end position="24"/>
    </location>
</feature>